<keyword evidence="2" id="KW-0808">Transferase</keyword>
<reference evidence="13 14" key="1">
    <citation type="submission" date="2010-05" db="EMBL/GenBank/DDBJ databases">
        <title>The Genome Sequence of Thecamonas trahens ATCC 50062.</title>
        <authorList>
            <consortium name="The Broad Institute Genome Sequencing Platform"/>
            <person name="Russ C."/>
            <person name="Cuomo C."/>
            <person name="Shea T."/>
            <person name="Young S.K."/>
            <person name="Zeng Q."/>
            <person name="Koehrsen M."/>
            <person name="Haas B."/>
            <person name="Borodovsky M."/>
            <person name="Guigo R."/>
            <person name="Alvarado L."/>
            <person name="Berlin A."/>
            <person name="Bochicchio J."/>
            <person name="Borenstein D."/>
            <person name="Chapman S."/>
            <person name="Chen Z."/>
            <person name="Freedman E."/>
            <person name="Gellesch M."/>
            <person name="Goldberg J."/>
            <person name="Griggs A."/>
            <person name="Gujja S."/>
            <person name="Heilman E."/>
            <person name="Heiman D."/>
            <person name="Hepburn T."/>
            <person name="Howarth C."/>
            <person name="Jen D."/>
            <person name="Larson L."/>
            <person name="Mehta T."/>
            <person name="Park D."/>
            <person name="Pearson M."/>
            <person name="Roberts A."/>
            <person name="Saif S."/>
            <person name="Shenoy N."/>
            <person name="Sisk P."/>
            <person name="Stolte C."/>
            <person name="Sykes S."/>
            <person name="Thomson T."/>
            <person name="Walk T."/>
            <person name="White J."/>
            <person name="Yandava C."/>
            <person name="Burger G."/>
            <person name="Gray M.W."/>
            <person name="Holland P.W.H."/>
            <person name="King N."/>
            <person name="Lang F.B.F."/>
            <person name="Roger A.J."/>
            <person name="Ruiz-Trillo I."/>
            <person name="Lander E."/>
            <person name="Nusbaum C."/>
        </authorList>
    </citation>
    <scope>NUCLEOTIDE SEQUENCE [LARGE SCALE GENOMIC DNA]</scope>
    <source>
        <strain evidence="13 14">ATCC 50062</strain>
    </source>
</reference>
<dbReference type="PROSITE" id="PS50011">
    <property type="entry name" value="PROTEIN_KINASE_DOM"/>
    <property type="match status" value="1"/>
</dbReference>
<dbReference type="CDD" id="cd06623">
    <property type="entry name" value="PKc_MAPKK_plant_like"/>
    <property type="match status" value="1"/>
</dbReference>
<dbReference type="STRING" id="461836.A0A0L0D6E0"/>
<dbReference type="EC" id="2.7.12.2" evidence="7"/>
<feature type="compositionally biased region" description="Low complexity" evidence="11">
    <location>
        <begin position="112"/>
        <end position="126"/>
    </location>
</feature>
<dbReference type="Proteomes" id="UP000054408">
    <property type="component" value="Unassembled WGS sequence"/>
</dbReference>
<feature type="compositionally biased region" description="Basic residues" evidence="11">
    <location>
        <begin position="494"/>
        <end position="506"/>
    </location>
</feature>
<feature type="region of interest" description="Disordered" evidence="11">
    <location>
        <begin position="492"/>
        <end position="517"/>
    </location>
</feature>
<name>A0A0L0D6E0_THETB</name>
<comment type="catalytic activity">
    <reaction evidence="8">
        <text>L-seryl-[protein] + ATP = O-phospho-L-seryl-[protein] + ADP + H(+)</text>
        <dbReference type="Rhea" id="RHEA:17989"/>
        <dbReference type="Rhea" id="RHEA-COMP:9863"/>
        <dbReference type="Rhea" id="RHEA-COMP:11604"/>
        <dbReference type="ChEBI" id="CHEBI:15378"/>
        <dbReference type="ChEBI" id="CHEBI:29999"/>
        <dbReference type="ChEBI" id="CHEBI:30616"/>
        <dbReference type="ChEBI" id="CHEBI:83421"/>
        <dbReference type="ChEBI" id="CHEBI:456216"/>
        <dbReference type="EC" id="2.7.12.2"/>
    </reaction>
</comment>
<dbReference type="PANTHER" id="PTHR48013:SF9">
    <property type="entry name" value="DUAL SPECIFICITY MITOGEN-ACTIVATED PROTEIN KINASE KINASE 5"/>
    <property type="match status" value="1"/>
</dbReference>
<evidence type="ECO:0000256" key="9">
    <source>
        <dbReference type="ARBA" id="ARBA00049299"/>
    </source>
</evidence>
<feature type="region of interest" description="Disordered" evidence="11">
    <location>
        <begin position="1"/>
        <end position="144"/>
    </location>
</feature>
<feature type="compositionally biased region" description="Low complexity" evidence="11">
    <location>
        <begin position="84"/>
        <end position="105"/>
    </location>
</feature>
<dbReference type="SUPFAM" id="SSF56112">
    <property type="entry name" value="Protein kinase-like (PK-like)"/>
    <property type="match status" value="1"/>
</dbReference>
<dbReference type="RefSeq" id="XP_013758939.1">
    <property type="nucleotide sequence ID" value="XM_013903485.1"/>
</dbReference>
<evidence type="ECO:0000256" key="3">
    <source>
        <dbReference type="ARBA" id="ARBA00022741"/>
    </source>
</evidence>
<dbReference type="Pfam" id="PF00069">
    <property type="entry name" value="Pkinase"/>
    <property type="match status" value="1"/>
</dbReference>
<sequence>MSAGPAFLSNLSLSIPRGPAVSRQTPAAVTATGARASGELSPGKGVQTGRIRKSSPLAAGPNPSVRQNQSQDDAGSGGSGSGQAGSATATAAGATGRRTSGGKAADVVVPKGLGALPTLTLTPGDGTSNGPMKSPRRGLRHDGTYVDGDFEIRTSGVYLRDKTLQANPEANAPPNIDFSQLEEVALIGRGGQGVVRKVRYVPTQQFMALKTVPIADSVADGVKSEILMELTALYNCASPHIVKFYGASHLRGRIQLAMEYMNAGSLAEILSTVGRIPEDVLSAITLRVLKAFHYLHVDRRIIHRDIKPSNILVNTAGEVKICDFGVSGQLANTLAMAQTRVGTVTYMSPERIRSQPHSASADIWSLGITLIELATGRFPYPPDVTNSPLQFWSLLRLVVNTDSPTLPEHFGFSPEFHSFVALCLDKDMEARPSVTELLWHPFICLDTNVSVDQEALLAKQTRLIRKWVATTDPLQREVTKIEAAILAKESKQRALARRGSHGRRRKDTSSGSVDSNKLSTLSAKRLSRSHIRVPSSGLSLPFVADANYVADARLLQEDGIRGEAVFLT</sequence>
<comment type="catalytic activity">
    <reaction evidence="9">
        <text>L-threonyl-[protein] + ATP = O-phospho-L-threonyl-[protein] + ADP + H(+)</text>
        <dbReference type="Rhea" id="RHEA:46608"/>
        <dbReference type="Rhea" id="RHEA-COMP:11060"/>
        <dbReference type="Rhea" id="RHEA-COMP:11605"/>
        <dbReference type="ChEBI" id="CHEBI:15378"/>
        <dbReference type="ChEBI" id="CHEBI:30013"/>
        <dbReference type="ChEBI" id="CHEBI:30616"/>
        <dbReference type="ChEBI" id="CHEBI:61977"/>
        <dbReference type="ChEBI" id="CHEBI:456216"/>
        <dbReference type="EC" id="2.7.12.2"/>
    </reaction>
</comment>
<dbReference type="GO" id="GO:0005524">
    <property type="term" value="F:ATP binding"/>
    <property type="evidence" value="ECO:0007669"/>
    <property type="project" value="UniProtKB-KW"/>
</dbReference>
<dbReference type="FunFam" id="1.10.510.10:FF:000432">
    <property type="entry name" value="mitogen-activated protein kinase kinase 3"/>
    <property type="match status" value="1"/>
</dbReference>
<dbReference type="GO" id="GO:0004674">
    <property type="term" value="F:protein serine/threonine kinase activity"/>
    <property type="evidence" value="ECO:0007669"/>
    <property type="project" value="UniProtKB-KW"/>
</dbReference>
<dbReference type="EMBL" id="GL349449">
    <property type="protein sequence ID" value="KNC47919.1"/>
    <property type="molecule type" value="Genomic_DNA"/>
</dbReference>
<comment type="similarity">
    <text evidence="6">Belongs to the protein kinase superfamily. STE Ser/Thr protein kinase family. MAP kinase kinase subfamily.</text>
</comment>
<evidence type="ECO:0000259" key="12">
    <source>
        <dbReference type="PROSITE" id="PS50011"/>
    </source>
</evidence>
<evidence type="ECO:0000256" key="1">
    <source>
        <dbReference type="ARBA" id="ARBA00022527"/>
    </source>
</evidence>
<dbReference type="InterPro" id="IPR000719">
    <property type="entry name" value="Prot_kinase_dom"/>
</dbReference>
<dbReference type="SMART" id="SM00220">
    <property type="entry name" value="S_TKc"/>
    <property type="match status" value="1"/>
</dbReference>
<evidence type="ECO:0000313" key="14">
    <source>
        <dbReference type="Proteomes" id="UP000054408"/>
    </source>
</evidence>
<dbReference type="PANTHER" id="PTHR48013">
    <property type="entry name" value="DUAL SPECIFICITY MITOGEN-ACTIVATED PROTEIN KINASE KINASE 5-RELATED"/>
    <property type="match status" value="1"/>
</dbReference>
<dbReference type="Gene3D" id="1.10.510.10">
    <property type="entry name" value="Transferase(Phosphotransferase) domain 1"/>
    <property type="match status" value="1"/>
</dbReference>
<gene>
    <name evidence="13" type="ORF">AMSG_04153</name>
</gene>
<dbReference type="GeneID" id="25563710"/>
<comment type="catalytic activity">
    <reaction evidence="10">
        <text>L-tyrosyl-[protein] + ATP = O-phospho-L-tyrosyl-[protein] + ADP + H(+)</text>
        <dbReference type="Rhea" id="RHEA:10596"/>
        <dbReference type="Rhea" id="RHEA-COMP:10136"/>
        <dbReference type="Rhea" id="RHEA-COMP:20101"/>
        <dbReference type="ChEBI" id="CHEBI:15378"/>
        <dbReference type="ChEBI" id="CHEBI:30616"/>
        <dbReference type="ChEBI" id="CHEBI:46858"/>
        <dbReference type="ChEBI" id="CHEBI:61978"/>
        <dbReference type="ChEBI" id="CHEBI:456216"/>
        <dbReference type="EC" id="2.7.12.2"/>
    </reaction>
</comment>
<keyword evidence="4 13" id="KW-0418">Kinase</keyword>
<proteinExistence type="inferred from homology"/>
<feature type="domain" description="Protein kinase" evidence="12">
    <location>
        <begin position="181"/>
        <end position="443"/>
    </location>
</feature>
<keyword evidence="5" id="KW-0067">ATP-binding</keyword>
<dbReference type="InterPro" id="IPR008271">
    <property type="entry name" value="Ser/Thr_kinase_AS"/>
</dbReference>
<evidence type="ECO:0000256" key="5">
    <source>
        <dbReference type="ARBA" id="ARBA00022840"/>
    </source>
</evidence>
<accession>A0A0L0D6E0</accession>
<organism evidence="13 14">
    <name type="scientific">Thecamonas trahens ATCC 50062</name>
    <dbReference type="NCBI Taxonomy" id="461836"/>
    <lineage>
        <taxon>Eukaryota</taxon>
        <taxon>Apusozoa</taxon>
        <taxon>Apusomonadida</taxon>
        <taxon>Apusomonadidae</taxon>
        <taxon>Thecamonas</taxon>
    </lineage>
</organism>
<evidence type="ECO:0000256" key="4">
    <source>
        <dbReference type="ARBA" id="ARBA00022777"/>
    </source>
</evidence>
<dbReference type="AlphaFoldDB" id="A0A0L0D6E0"/>
<evidence type="ECO:0000256" key="7">
    <source>
        <dbReference type="ARBA" id="ARBA00038999"/>
    </source>
</evidence>
<dbReference type="PROSITE" id="PS00108">
    <property type="entry name" value="PROTEIN_KINASE_ST"/>
    <property type="match status" value="1"/>
</dbReference>
<keyword evidence="14" id="KW-1185">Reference proteome</keyword>
<feature type="compositionally biased region" description="Polar residues" evidence="11">
    <location>
        <begin position="64"/>
        <end position="73"/>
    </location>
</feature>
<evidence type="ECO:0000256" key="11">
    <source>
        <dbReference type="SAM" id="MobiDB-lite"/>
    </source>
</evidence>
<dbReference type="Gene3D" id="3.30.200.20">
    <property type="entry name" value="Phosphorylase Kinase, domain 1"/>
    <property type="match status" value="1"/>
</dbReference>
<protein>
    <recommendedName>
        <fullName evidence="7">mitogen-activated protein kinase kinase</fullName>
        <ecNumber evidence="7">2.7.12.2</ecNumber>
    </recommendedName>
</protein>
<keyword evidence="3" id="KW-0547">Nucleotide-binding</keyword>
<dbReference type="InterPro" id="IPR011009">
    <property type="entry name" value="Kinase-like_dom_sf"/>
</dbReference>
<evidence type="ECO:0000256" key="6">
    <source>
        <dbReference type="ARBA" id="ARBA00038035"/>
    </source>
</evidence>
<dbReference type="GO" id="GO:0004708">
    <property type="term" value="F:MAP kinase kinase activity"/>
    <property type="evidence" value="ECO:0007669"/>
    <property type="project" value="UniProtKB-EC"/>
</dbReference>
<evidence type="ECO:0000313" key="13">
    <source>
        <dbReference type="EMBL" id="KNC47919.1"/>
    </source>
</evidence>
<dbReference type="OrthoDB" id="10252354at2759"/>
<dbReference type="eggNOG" id="KOG0581">
    <property type="taxonomic scope" value="Eukaryota"/>
</dbReference>
<evidence type="ECO:0000256" key="8">
    <source>
        <dbReference type="ARBA" id="ARBA00049014"/>
    </source>
</evidence>
<evidence type="ECO:0000256" key="2">
    <source>
        <dbReference type="ARBA" id="ARBA00022679"/>
    </source>
</evidence>
<evidence type="ECO:0000256" key="10">
    <source>
        <dbReference type="ARBA" id="ARBA00051693"/>
    </source>
</evidence>
<keyword evidence="1" id="KW-0723">Serine/threonine-protein kinase</keyword>